<dbReference type="PANTHER" id="PTHR11439">
    <property type="entry name" value="GAG-POL-RELATED RETROTRANSPOSON"/>
    <property type="match status" value="1"/>
</dbReference>
<evidence type="ECO:0000313" key="2">
    <source>
        <dbReference type="Proteomes" id="UP001168821"/>
    </source>
</evidence>
<comment type="caution">
    <text evidence="1">The sequence shown here is derived from an EMBL/GenBank/DDBJ whole genome shotgun (WGS) entry which is preliminary data.</text>
</comment>
<evidence type="ECO:0008006" key="3">
    <source>
        <dbReference type="Google" id="ProtNLM"/>
    </source>
</evidence>
<dbReference type="Proteomes" id="UP001168821">
    <property type="component" value="Unassembled WGS sequence"/>
</dbReference>
<proteinExistence type="predicted"/>
<sequence length="212" mass="23873">MFINSYTVADVNEAFDQKKLRNFDPSSLPYRETIGALLYLTTGSRPNISFSVSVLYEKVKNPKEEDRAAVKRVFRYLKGSVRICLLYKSSCEDTNLSVYRDADYAGDPVTRRSSSGILCMYAGGVVVWSSQKQRSVVLSTTEAEYVAASEATKDAIWANRLLSVLIEISEIPTLFVDNASAVKLRKNPDIFTKPLSRLKFEHFREKLGMTTV</sequence>
<keyword evidence="2" id="KW-1185">Reference proteome</keyword>
<gene>
    <name evidence="1" type="ORF">Zmor_006141</name>
</gene>
<protein>
    <recommendedName>
        <fullName evidence="3">Copia protein</fullName>
    </recommendedName>
</protein>
<name>A0AA38IUF2_9CUCU</name>
<dbReference type="PANTHER" id="PTHR11439:SF515">
    <property type="entry name" value="GAG-POL POLYPROTEIN"/>
    <property type="match status" value="1"/>
</dbReference>
<dbReference type="AlphaFoldDB" id="A0AA38IUF2"/>
<evidence type="ECO:0000313" key="1">
    <source>
        <dbReference type="EMBL" id="KAJ3661756.1"/>
    </source>
</evidence>
<reference evidence="1" key="1">
    <citation type="journal article" date="2023" name="G3 (Bethesda)">
        <title>Whole genome assemblies of Zophobas morio and Tenebrio molitor.</title>
        <authorList>
            <person name="Kaur S."/>
            <person name="Stinson S.A."/>
            <person name="diCenzo G.C."/>
        </authorList>
    </citation>
    <scope>NUCLEOTIDE SEQUENCE</scope>
    <source>
        <strain evidence="1">QUZm001</strain>
    </source>
</reference>
<dbReference type="EMBL" id="JALNTZ010000002">
    <property type="protein sequence ID" value="KAJ3661756.1"/>
    <property type="molecule type" value="Genomic_DNA"/>
</dbReference>
<dbReference type="CDD" id="cd09272">
    <property type="entry name" value="RNase_HI_RT_Ty1"/>
    <property type="match status" value="1"/>
</dbReference>
<accession>A0AA38IUF2</accession>
<organism evidence="1 2">
    <name type="scientific">Zophobas morio</name>
    <dbReference type="NCBI Taxonomy" id="2755281"/>
    <lineage>
        <taxon>Eukaryota</taxon>
        <taxon>Metazoa</taxon>
        <taxon>Ecdysozoa</taxon>
        <taxon>Arthropoda</taxon>
        <taxon>Hexapoda</taxon>
        <taxon>Insecta</taxon>
        <taxon>Pterygota</taxon>
        <taxon>Neoptera</taxon>
        <taxon>Endopterygota</taxon>
        <taxon>Coleoptera</taxon>
        <taxon>Polyphaga</taxon>
        <taxon>Cucujiformia</taxon>
        <taxon>Tenebrionidae</taxon>
        <taxon>Zophobas</taxon>
    </lineage>
</organism>